<dbReference type="GO" id="GO:0006887">
    <property type="term" value="P:exocytosis"/>
    <property type="evidence" value="ECO:0007669"/>
    <property type="project" value="UniProtKB-KW"/>
</dbReference>
<dbReference type="InterPro" id="IPR048625">
    <property type="entry name" value="Sec10_N"/>
</dbReference>
<evidence type="ECO:0000313" key="7">
    <source>
        <dbReference type="EMBL" id="KAF5359040.1"/>
    </source>
</evidence>
<comment type="caution">
    <text evidence="7">The sequence shown here is derived from an EMBL/GenBank/DDBJ whole genome shotgun (WGS) entry which is preliminary data.</text>
</comment>
<dbReference type="Pfam" id="PF20667">
    <property type="entry name" value="Sec10_N"/>
    <property type="match status" value="1"/>
</dbReference>
<dbReference type="GO" id="GO:0000145">
    <property type="term" value="C:exocyst"/>
    <property type="evidence" value="ECO:0007669"/>
    <property type="project" value="TreeGrafter"/>
</dbReference>
<dbReference type="PANTHER" id="PTHR12100:SF0">
    <property type="entry name" value="EXOCYST COMPLEX COMPONENT 5"/>
    <property type="match status" value="1"/>
</dbReference>
<dbReference type="AlphaFoldDB" id="A0A8H5G6B3"/>
<evidence type="ECO:0000256" key="1">
    <source>
        <dbReference type="ARBA" id="ARBA00006572"/>
    </source>
</evidence>
<dbReference type="GO" id="GO:0006893">
    <property type="term" value="P:Golgi to plasma membrane transport"/>
    <property type="evidence" value="ECO:0007669"/>
    <property type="project" value="TreeGrafter"/>
</dbReference>
<keyword evidence="3" id="KW-0268">Exocytosis</keyword>
<comment type="similarity">
    <text evidence="1">Belongs to the SEC10 family.</text>
</comment>
<keyword evidence="8" id="KW-1185">Reference proteome</keyword>
<evidence type="ECO:0000256" key="3">
    <source>
        <dbReference type="ARBA" id="ARBA00022483"/>
    </source>
</evidence>
<dbReference type="PANTHER" id="PTHR12100">
    <property type="entry name" value="SEC10"/>
    <property type="match status" value="1"/>
</dbReference>
<dbReference type="InterPro" id="IPR048627">
    <property type="entry name" value="Sec10_HB"/>
</dbReference>
<proteinExistence type="inferred from homology"/>
<dbReference type="OrthoDB" id="125856at2759"/>
<evidence type="ECO:0000313" key="8">
    <source>
        <dbReference type="Proteomes" id="UP000559256"/>
    </source>
</evidence>
<feature type="domain" description="Exocyst complex component Sec10 N-terminal" evidence="6">
    <location>
        <begin position="77"/>
        <end position="191"/>
    </location>
</feature>
<sequence>MAEASRVHMEKAGNSFHSNHTLYSHLGMSRAPSLDPAVEAQLQLQSFKGKFDVTEFVGGISEKLIAESKQDAGPFDPKPFIRNFEAAVDKLIAIRKDVQAKTEQMEKSVRVSEREYSKKMADLNRGFETVGNSFSGMETKMNEVSSTAIRIGEQLETVHVERQRAQAAYDIIDFYNQFSRGDTSRLDALRKEGRQGRRQVAILLRRLNTVAKEVDLPSADKTRESIEHFCEKFEKEMLNLFDRSYRKGDPKMMHHCAQTLLEFNGGSSCIQVYVNQHDFFINSEKKHTEDSILYVHTLFSHFNLQTLLHKRWQTVPDPDKAPPKTEQGLTELFAEIRDTVGIEAQIVKAVFPNPPVVMQVFLQRVFAQSIQQHMEQLLHRGSSLSDLVYLRILQLVHVQASNLVEDLKAYELPATRTVFDTDFRKSFGGSSVVTSATSATVTTMLETTMEELFVPYTEGQRYLERESRSLGTLYTSLLINFTRYHAKVQKEGKGSVFDRVVNQLSAAAATTSTGGVSSTSAQAASAILRFGGISSTNTVEEDQVKEEDGQLSVEVAEKMLRWHAEAIGRCVELSPQNDVAKNTFALLRVLAEAISTAYMEEALETAQARLETADTKSEPNLQQMSVLRLTDLICHLWQQYVNTALLPLASSSVTIRREMVVFNNQTVSRLDGGANHLMQKLADNIVAWLSLQLTKQKRNDFKPRNDDLSFARVNTEPCVACCDLLEKVRDSAKASLSGKNLEVFLTEIGVTFHSLLLEHLRKFPVNPTGGLMLAKDIKMYQDTIASFGIPSLTERYEFIRQLGNLFLVRPDVLKSYMTENYLGRIDPTLLKPYLALRSDWGQFEKGFNDQDGSPAEDGAALETKGRFGRLSIMMKDLESLKVEGIKFSEGITVGIPTLPSGLTNGFSMANRPFGI</sequence>
<feature type="domain" description="Exocyst complex component Sec10-like alpha-helical bundle" evidence="5">
    <location>
        <begin position="200"/>
        <end position="843"/>
    </location>
</feature>
<gene>
    <name evidence="7" type="ORF">D9758_004777</name>
</gene>
<evidence type="ECO:0000259" key="5">
    <source>
        <dbReference type="Pfam" id="PF07393"/>
    </source>
</evidence>
<evidence type="ECO:0000256" key="4">
    <source>
        <dbReference type="ARBA" id="ARBA00023054"/>
    </source>
</evidence>
<evidence type="ECO:0008006" key="9">
    <source>
        <dbReference type="Google" id="ProtNLM"/>
    </source>
</evidence>
<protein>
    <recommendedName>
        <fullName evidence="9">Exocyst complex component Sec10</fullName>
    </recommendedName>
</protein>
<keyword evidence="4" id="KW-0175">Coiled coil</keyword>
<evidence type="ECO:0000256" key="2">
    <source>
        <dbReference type="ARBA" id="ARBA00022448"/>
    </source>
</evidence>
<dbReference type="Proteomes" id="UP000559256">
    <property type="component" value="Unassembled WGS sequence"/>
</dbReference>
<dbReference type="EMBL" id="JAACJM010000047">
    <property type="protein sequence ID" value="KAF5359040.1"/>
    <property type="molecule type" value="Genomic_DNA"/>
</dbReference>
<keyword evidence="2" id="KW-0813">Transport</keyword>
<reference evidence="7 8" key="1">
    <citation type="journal article" date="2020" name="ISME J.">
        <title>Uncovering the hidden diversity of litter-decomposition mechanisms in mushroom-forming fungi.</title>
        <authorList>
            <person name="Floudas D."/>
            <person name="Bentzer J."/>
            <person name="Ahren D."/>
            <person name="Johansson T."/>
            <person name="Persson P."/>
            <person name="Tunlid A."/>
        </authorList>
    </citation>
    <scope>NUCLEOTIDE SEQUENCE [LARGE SCALE GENOMIC DNA]</scope>
    <source>
        <strain evidence="7 8">CBS 291.85</strain>
    </source>
</reference>
<organism evidence="7 8">
    <name type="scientific">Tetrapyrgos nigripes</name>
    <dbReference type="NCBI Taxonomy" id="182062"/>
    <lineage>
        <taxon>Eukaryota</taxon>
        <taxon>Fungi</taxon>
        <taxon>Dikarya</taxon>
        <taxon>Basidiomycota</taxon>
        <taxon>Agaricomycotina</taxon>
        <taxon>Agaricomycetes</taxon>
        <taxon>Agaricomycetidae</taxon>
        <taxon>Agaricales</taxon>
        <taxon>Marasmiineae</taxon>
        <taxon>Marasmiaceae</taxon>
        <taxon>Tetrapyrgos</taxon>
    </lineage>
</organism>
<evidence type="ECO:0000259" key="6">
    <source>
        <dbReference type="Pfam" id="PF20667"/>
    </source>
</evidence>
<dbReference type="InterPro" id="IPR009976">
    <property type="entry name" value="Sec10-like"/>
</dbReference>
<name>A0A8H5G6B3_9AGAR</name>
<accession>A0A8H5G6B3</accession>
<dbReference type="Pfam" id="PF07393">
    <property type="entry name" value="Sec10_HB"/>
    <property type="match status" value="1"/>
</dbReference>